<name>A0A9W4JAY5_9EURO</name>
<sequence length="94" mass="10947">MKDLNDRRWIYSQQQKTAEAIEQMDNKMAKYWDEMKRPGPVIYHSRALLDLLMENRVPDRAARFRGMHVGFGGGNRGVQAAEYHGSMGRFTFPL</sequence>
<comment type="caution">
    <text evidence="1">The sequence shown here is derived from an EMBL/GenBank/DDBJ whole genome shotgun (WGS) entry which is preliminary data.</text>
</comment>
<dbReference type="Proteomes" id="UP001152649">
    <property type="component" value="Unassembled WGS sequence"/>
</dbReference>
<proteinExistence type="predicted"/>
<dbReference type="OrthoDB" id="2355at2759"/>
<protein>
    <submittedName>
        <fullName evidence="1">Uncharacterized protein</fullName>
    </submittedName>
</protein>
<evidence type="ECO:0000313" key="1">
    <source>
        <dbReference type="EMBL" id="CAG8380187.1"/>
    </source>
</evidence>
<organism evidence="1 2">
    <name type="scientific">Penicillium salamii</name>
    <dbReference type="NCBI Taxonomy" id="1612424"/>
    <lineage>
        <taxon>Eukaryota</taxon>
        <taxon>Fungi</taxon>
        <taxon>Dikarya</taxon>
        <taxon>Ascomycota</taxon>
        <taxon>Pezizomycotina</taxon>
        <taxon>Eurotiomycetes</taxon>
        <taxon>Eurotiomycetidae</taxon>
        <taxon>Eurotiales</taxon>
        <taxon>Aspergillaceae</taxon>
        <taxon>Penicillium</taxon>
    </lineage>
</organism>
<evidence type="ECO:0000313" key="2">
    <source>
        <dbReference type="Proteomes" id="UP001152649"/>
    </source>
</evidence>
<gene>
    <name evidence="1" type="ORF">PSALAMII_LOCUS5671</name>
</gene>
<reference evidence="1" key="1">
    <citation type="submission" date="2021-07" db="EMBL/GenBank/DDBJ databases">
        <authorList>
            <person name="Branca A.L. A."/>
        </authorList>
    </citation>
    <scope>NUCLEOTIDE SEQUENCE</scope>
</reference>
<keyword evidence="2" id="KW-1185">Reference proteome</keyword>
<accession>A0A9W4JAY5</accession>
<dbReference type="AlphaFoldDB" id="A0A9W4JAY5"/>
<dbReference type="EMBL" id="CAJVPG010000227">
    <property type="protein sequence ID" value="CAG8380187.1"/>
    <property type="molecule type" value="Genomic_DNA"/>
</dbReference>